<reference evidence="1" key="2">
    <citation type="submission" date="2023-08" db="EMBL/GenBank/DDBJ databases">
        <authorList>
            <person name="Luo J."/>
        </authorList>
    </citation>
    <scope>NUCLEOTIDE SEQUENCE</scope>
    <source>
        <strain evidence="1">DSM 25064</strain>
    </source>
</reference>
<dbReference type="InterPro" id="IPR007435">
    <property type="entry name" value="DUF484"/>
</dbReference>
<proteinExistence type="predicted"/>
<dbReference type="EMBL" id="JAUUUU010000002">
    <property type="protein sequence ID" value="MDP1520328.1"/>
    <property type="molecule type" value="Genomic_DNA"/>
</dbReference>
<accession>A0AAW8B364</accession>
<evidence type="ECO:0000313" key="1">
    <source>
        <dbReference type="EMBL" id="MDP1520328.1"/>
    </source>
</evidence>
<sequence length="231" mass="25492">MTTEQQAPAMADLDTEQVKAYLQQHPDFFEDHPELLEMISLPHESGAAVSLVERQIAVLRERNLEMRQRLNGMLDSAKVNDKLFEKTKRLILTLLEAGDRQAVLEAVSTSLASDFQVEFHSVLLFADQAQGLPSPHTRIVSHEDAKSQIGTLLRNSRIICGVLGTDELSFLFGDAAGDVGSVAAVPLIQGSPFGFLAIAHSDPNYYRSSMGTLFLSYIAEVLSRVIPRLDR</sequence>
<gene>
    <name evidence="1" type="ORF">Q8A57_05030</name>
</gene>
<dbReference type="RefSeq" id="WP_305169896.1">
    <property type="nucleotide sequence ID" value="NZ_JAUUUU010000002.1"/>
</dbReference>
<keyword evidence="2" id="KW-1185">Reference proteome</keyword>
<dbReference type="AlphaFoldDB" id="A0AAW8B364"/>
<protein>
    <submittedName>
        <fullName evidence="1">DUF484 family protein</fullName>
    </submittedName>
</protein>
<organism evidence="1 2">
    <name type="scientific">Porticoccus litoralis</name>
    <dbReference type="NCBI Taxonomy" id="434086"/>
    <lineage>
        <taxon>Bacteria</taxon>
        <taxon>Pseudomonadati</taxon>
        <taxon>Pseudomonadota</taxon>
        <taxon>Gammaproteobacteria</taxon>
        <taxon>Cellvibrionales</taxon>
        <taxon>Porticoccaceae</taxon>
        <taxon>Porticoccus</taxon>
    </lineage>
</organism>
<name>A0AAW8B364_9GAMM</name>
<comment type="caution">
    <text evidence="1">The sequence shown here is derived from an EMBL/GenBank/DDBJ whole genome shotgun (WGS) entry which is preliminary data.</text>
</comment>
<dbReference type="PANTHER" id="PTHR38765:SF1">
    <property type="entry name" value="DUF484 DOMAIN-CONTAINING PROTEIN"/>
    <property type="match status" value="1"/>
</dbReference>
<dbReference type="Gene3D" id="3.30.450.40">
    <property type="match status" value="1"/>
</dbReference>
<evidence type="ECO:0000313" key="2">
    <source>
        <dbReference type="Proteomes" id="UP001178354"/>
    </source>
</evidence>
<reference evidence="1" key="1">
    <citation type="journal article" date="2010" name="Int. J. Syst. Evol. Microbiol.">
        <title>Porticoccus litoralis gen. nov., sp. nov., a gammaproteobacterium isolated from the Yellow Sea.</title>
        <authorList>
            <person name="Oh H.M."/>
            <person name="Kim H."/>
            <person name="Kim K.M."/>
            <person name="Min G.S."/>
            <person name="Cho J.C."/>
        </authorList>
    </citation>
    <scope>NUCLEOTIDE SEQUENCE</scope>
    <source>
        <strain evidence="1">DSM 25064</strain>
    </source>
</reference>
<dbReference type="PANTHER" id="PTHR38765">
    <property type="entry name" value="DUF484 DOMAIN-CONTAINING PROTEIN"/>
    <property type="match status" value="1"/>
</dbReference>
<dbReference type="Pfam" id="PF04340">
    <property type="entry name" value="DUF484"/>
    <property type="match status" value="1"/>
</dbReference>
<dbReference type="InterPro" id="IPR029016">
    <property type="entry name" value="GAF-like_dom_sf"/>
</dbReference>
<dbReference type="Proteomes" id="UP001178354">
    <property type="component" value="Unassembled WGS sequence"/>
</dbReference>